<organism evidence="1 2">
    <name type="scientific">Scleroderma citrinum Foug A</name>
    <dbReference type="NCBI Taxonomy" id="1036808"/>
    <lineage>
        <taxon>Eukaryota</taxon>
        <taxon>Fungi</taxon>
        <taxon>Dikarya</taxon>
        <taxon>Basidiomycota</taxon>
        <taxon>Agaricomycotina</taxon>
        <taxon>Agaricomycetes</taxon>
        <taxon>Agaricomycetidae</taxon>
        <taxon>Boletales</taxon>
        <taxon>Sclerodermatineae</taxon>
        <taxon>Sclerodermataceae</taxon>
        <taxon>Scleroderma</taxon>
    </lineage>
</organism>
<dbReference type="STRING" id="1036808.A0A0C3DMW5"/>
<sequence length="81" mass="8113">MDTGELGPPSPATPLKAISIMHSSSQLSGMSTASSSQSEIGFFGQATRLVTNMLGGGKKAKPEVKSLQLAAAAAKKPSAPA</sequence>
<reference evidence="2" key="2">
    <citation type="submission" date="2015-01" db="EMBL/GenBank/DDBJ databases">
        <title>Evolutionary Origins and Diversification of the Mycorrhizal Mutualists.</title>
        <authorList>
            <consortium name="DOE Joint Genome Institute"/>
            <consortium name="Mycorrhizal Genomics Consortium"/>
            <person name="Kohler A."/>
            <person name="Kuo A."/>
            <person name="Nagy L.G."/>
            <person name="Floudas D."/>
            <person name="Copeland A."/>
            <person name="Barry K.W."/>
            <person name="Cichocki N."/>
            <person name="Veneault-Fourrey C."/>
            <person name="LaButti K."/>
            <person name="Lindquist E.A."/>
            <person name="Lipzen A."/>
            <person name="Lundell T."/>
            <person name="Morin E."/>
            <person name="Murat C."/>
            <person name="Riley R."/>
            <person name="Ohm R."/>
            <person name="Sun H."/>
            <person name="Tunlid A."/>
            <person name="Henrissat B."/>
            <person name="Grigoriev I.V."/>
            <person name="Hibbett D.S."/>
            <person name="Martin F."/>
        </authorList>
    </citation>
    <scope>NUCLEOTIDE SEQUENCE [LARGE SCALE GENOMIC DNA]</scope>
    <source>
        <strain evidence="2">Foug A</strain>
    </source>
</reference>
<protein>
    <submittedName>
        <fullName evidence="1">Uncharacterized protein</fullName>
    </submittedName>
</protein>
<keyword evidence="2" id="KW-1185">Reference proteome</keyword>
<dbReference type="HOGENOM" id="CLU_2580456_0_0_1"/>
<dbReference type="InParanoid" id="A0A0C3DMW5"/>
<evidence type="ECO:0000313" key="2">
    <source>
        <dbReference type="Proteomes" id="UP000053989"/>
    </source>
</evidence>
<proteinExistence type="predicted"/>
<reference evidence="1 2" key="1">
    <citation type="submission" date="2014-04" db="EMBL/GenBank/DDBJ databases">
        <authorList>
            <consortium name="DOE Joint Genome Institute"/>
            <person name="Kuo A."/>
            <person name="Kohler A."/>
            <person name="Nagy L.G."/>
            <person name="Floudas D."/>
            <person name="Copeland A."/>
            <person name="Barry K.W."/>
            <person name="Cichocki N."/>
            <person name="Veneault-Fourrey C."/>
            <person name="LaButti K."/>
            <person name="Lindquist E.A."/>
            <person name="Lipzen A."/>
            <person name="Lundell T."/>
            <person name="Morin E."/>
            <person name="Murat C."/>
            <person name="Sun H."/>
            <person name="Tunlid A."/>
            <person name="Henrissat B."/>
            <person name="Grigoriev I.V."/>
            <person name="Hibbett D.S."/>
            <person name="Martin F."/>
            <person name="Nordberg H.P."/>
            <person name="Cantor M.N."/>
            <person name="Hua S.X."/>
        </authorList>
    </citation>
    <scope>NUCLEOTIDE SEQUENCE [LARGE SCALE GENOMIC DNA]</scope>
    <source>
        <strain evidence="1 2">Foug A</strain>
    </source>
</reference>
<gene>
    <name evidence="1" type="ORF">SCLCIDRAFT_1219402</name>
</gene>
<dbReference type="EMBL" id="KN822099">
    <property type="protein sequence ID" value="KIM57564.1"/>
    <property type="molecule type" value="Genomic_DNA"/>
</dbReference>
<accession>A0A0C3DMW5</accession>
<dbReference type="Proteomes" id="UP000053989">
    <property type="component" value="Unassembled WGS sequence"/>
</dbReference>
<name>A0A0C3DMW5_9AGAM</name>
<evidence type="ECO:0000313" key="1">
    <source>
        <dbReference type="EMBL" id="KIM57564.1"/>
    </source>
</evidence>
<dbReference type="AlphaFoldDB" id="A0A0C3DMW5"/>